<reference evidence="8 9" key="1">
    <citation type="submission" date="2017-10" db="EMBL/GenBank/DDBJ databases">
        <title>Comparative genomics in systemic dimorphic fungi from Ajellomycetaceae.</title>
        <authorList>
            <person name="Munoz J.F."/>
            <person name="Mcewen J.G."/>
            <person name="Clay O.K."/>
            <person name="Cuomo C.A."/>
        </authorList>
    </citation>
    <scope>NUCLEOTIDE SEQUENCE [LARGE SCALE GENOMIC DNA]</scope>
    <source>
        <strain evidence="8 9">UAMH7299</strain>
    </source>
</reference>
<feature type="transmembrane region" description="Helical" evidence="6">
    <location>
        <begin position="131"/>
        <end position="153"/>
    </location>
</feature>
<dbReference type="EMBL" id="PDNA01000335">
    <property type="protein sequence ID" value="PGG97069.1"/>
    <property type="molecule type" value="Genomic_DNA"/>
</dbReference>
<evidence type="ECO:0000256" key="5">
    <source>
        <dbReference type="ARBA" id="ARBA00038359"/>
    </source>
</evidence>
<dbReference type="AlphaFoldDB" id="A0A2B7WKL3"/>
<accession>A0A2B7WKL3</accession>
<evidence type="ECO:0000313" key="9">
    <source>
        <dbReference type="Proteomes" id="UP000224634"/>
    </source>
</evidence>
<dbReference type="PANTHER" id="PTHR33048">
    <property type="entry name" value="PTH11-LIKE INTEGRAL MEMBRANE PROTEIN (AFU_ORTHOLOGUE AFUA_5G11245)"/>
    <property type="match status" value="1"/>
</dbReference>
<comment type="subcellular location">
    <subcellularLocation>
        <location evidence="1">Membrane</location>
        <topology evidence="1">Multi-pass membrane protein</topology>
    </subcellularLocation>
</comment>
<dbReference type="InterPro" id="IPR049326">
    <property type="entry name" value="Rhodopsin_dom_fungi"/>
</dbReference>
<keyword evidence="4 6" id="KW-0472">Membrane</keyword>
<gene>
    <name evidence="8" type="ORF">AJ80_09749</name>
</gene>
<dbReference type="Pfam" id="PF20684">
    <property type="entry name" value="Fung_rhodopsin"/>
    <property type="match status" value="1"/>
</dbReference>
<keyword evidence="2 6" id="KW-0812">Transmembrane</keyword>
<feature type="transmembrane region" description="Helical" evidence="6">
    <location>
        <begin position="57"/>
        <end position="81"/>
    </location>
</feature>
<dbReference type="InterPro" id="IPR052337">
    <property type="entry name" value="SAT4-like"/>
</dbReference>
<evidence type="ECO:0000259" key="7">
    <source>
        <dbReference type="Pfam" id="PF20684"/>
    </source>
</evidence>
<sequence>MNGGEDGYVYEGQQQVYLGFVVGCTVVSGIVVVLRLWSRKISSYGFGWDDYVMMVAYFLMLCQTIVTYQYIKLTFVGIHIWDVPKNVDQTAGYVWGYANQFLYNTTLAITKASALLFLWRLDRHSRLVMHMIAGVFYLNLICVLIVLIVLTFQCNPIRAAFDGAILPEDKKCIHQGAFLLAQLSWRWLRIYWCSRYQRRLRIG</sequence>
<evidence type="ECO:0000256" key="2">
    <source>
        <dbReference type="ARBA" id="ARBA00022692"/>
    </source>
</evidence>
<dbReference type="STRING" id="1447883.A0A2B7WKL3"/>
<organism evidence="8 9">
    <name type="scientific">Polytolypa hystricis (strain UAMH7299)</name>
    <dbReference type="NCBI Taxonomy" id="1447883"/>
    <lineage>
        <taxon>Eukaryota</taxon>
        <taxon>Fungi</taxon>
        <taxon>Dikarya</taxon>
        <taxon>Ascomycota</taxon>
        <taxon>Pezizomycotina</taxon>
        <taxon>Eurotiomycetes</taxon>
        <taxon>Eurotiomycetidae</taxon>
        <taxon>Onygenales</taxon>
        <taxon>Onygenales incertae sedis</taxon>
        <taxon>Polytolypa</taxon>
    </lineage>
</organism>
<evidence type="ECO:0000256" key="3">
    <source>
        <dbReference type="ARBA" id="ARBA00022989"/>
    </source>
</evidence>
<feature type="transmembrane region" description="Helical" evidence="6">
    <location>
        <begin position="16"/>
        <end position="37"/>
    </location>
</feature>
<keyword evidence="9" id="KW-1185">Reference proteome</keyword>
<dbReference type="PANTHER" id="PTHR33048:SF108">
    <property type="entry name" value="INTEGRAL MEMBRANE PROTEIN"/>
    <property type="match status" value="1"/>
</dbReference>
<comment type="caution">
    <text evidence="8">The sequence shown here is derived from an EMBL/GenBank/DDBJ whole genome shotgun (WGS) entry which is preliminary data.</text>
</comment>
<evidence type="ECO:0000256" key="4">
    <source>
        <dbReference type="ARBA" id="ARBA00023136"/>
    </source>
</evidence>
<name>A0A2B7WKL3_POLH7</name>
<dbReference type="OrthoDB" id="5329176at2759"/>
<comment type="similarity">
    <text evidence="5">Belongs to the SAT4 family.</text>
</comment>
<evidence type="ECO:0000313" key="8">
    <source>
        <dbReference type="EMBL" id="PGG97069.1"/>
    </source>
</evidence>
<dbReference type="GO" id="GO:0016020">
    <property type="term" value="C:membrane"/>
    <property type="evidence" value="ECO:0007669"/>
    <property type="project" value="UniProtKB-SubCell"/>
</dbReference>
<proteinExistence type="inferred from homology"/>
<dbReference type="Proteomes" id="UP000224634">
    <property type="component" value="Unassembled WGS sequence"/>
</dbReference>
<evidence type="ECO:0000256" key="1">
    <source>
        <dbReference type="ARBA" id="ARBA00004141"/>
    </source>
</evidence>
<feature type="domain" description="Rhodopsin" evidence="7">
    <location>
        <begin position="34"/>
        <end position="181"/>
    </location>
</feature>
<protein>
    <recommendedName>
        <fullName evidence="7">Rhodopsin domain-containing protein</fullName>
    </recommendedName>
</protein>
<keyword evidence="3 6" id="KW-1133">Transmembrane helix</keyword>
<feature type="transmembrane region" description="Helical" evidence="6">
    <location>
        <begin position="101"/>
        <end position="119"/>
    </location>
</feature>
<evidence type="ECO:0000256" key="6">
    <source>
        <dbReference type="SAM" id="Phobius"/>
    </source>
</evidence>